<sequence>MAAEKEVTFSPREMEVLAIAWQCMETQPKPLNNLTIHYLMRYPEALRTTNPPRANNTQVNMEKLARLTGYTPKSAQVTFGKITRKIKLMAESLSENGPATPKKGGGGPKATPTSTTSKSGGGKRTAAADNETPSKKQKNQGGGGARNKAKKEIIEHSEEEDEVDSFKVKDEEHDDAFFDALLSAAGSGNVQFGEDDE</sequence>
<dbReference type="OrthoDB" id="5403747at2759"/>
<feature type="region of interest" description="Disordered" evidence="1">
    <location>
        <begin position="92"/>
        <end position="167"/>
    </location>
</feature>
<dbReference type="EMBL" id="JAPEUY010000004">
    <property type="protein sequence ID" value="KAJ4374292.1"/>
    <property type="molecule type" value="Genomic_DNA"/>
</dbReference>
<gene>
    <name evidence="2" type="ORF">N0V83_003033</name>
</gene>
<comment type="caution">
    <text evidence="2">The sequence shown here is derived from an EMBL/GenBank/DDBJ whole genome shotgun (WGS) entry which is preliminary data.</text>
</comment>
<dbReference type="Proteomes" id="UP001140560">
    <property type="component" value="Unassembled WGS sequence"/>
</dbReference>
<organism evidence="2 3">
    <name type="scientific">Neocucurbitaria cava</name>
    <dbReference type="NCBI Taxonomy" id="798079"/>
    <lineage>
        <taxon>Eukaryota</taxon>
        <taxon>Fungi</taxon>
        <taxon>Dikarya</taxon>
        <taxon>Ascomycota</taxon>
        <taxon>Pezizomycotina</taxon>
        <taxon>Dothideomycetes</taxon>
        <taxon>Pleosporomycetidae</taxon>
        <taxon>Pleosporales</taxon>
        <taxon>Pleosporineae</taxon>
        <taxon>Cucurbitariaceae</taxon>
        <taxon>Neocucurbitaria</taxon>
    </lineage>
</organism>
<name>A0A9W8YG27_9PLEO</name>
<keyword evidence="3" id="KW-1185">Reference proteome</keyword>
<reference evidence="2" key="1">
    <citation type="submission" date="2022-10" db="EMBL/GenBank/DDBJ databases">
        <title>Tapping the CABI collections for fungal endophytes: first genome assemblies for Collariella, Neodidymelliopsis, Ascochyta clinopodiicola, Didymella pomorum, Didymosphaeria variabile, Neocosmospora piperis and Neocucurbitaria cava.</title>
        <authorList>
            <person name="Hill R."/>
        </authorList>
    </citation>
    <scope>NUCLEOTIDE SEQUENCE</scope>
    <source>
        <strain evidence="2">IMI 356814</strain>
    </source>
</reference>
<feature type="compositionally biased region" description="Low complexity" evidence="1">
    <location>
        <begin position="109"/>
        <end position="118"/>
    </location>
</feature>
<evidence type="ECO:0000313" key="2">
    <source>
        <dbReference type="EMBL" id="KAJ4374292.1"/>
    </source>
</evidence>
<accession>A0A9W8YG27</accession>
<dbReference type="AlphaFoldDB" id="A0A9W8YG27"/>
<evidence type="ECO:0000313" key="3">
    <source>
        <dbReference type="Proteomes" id="UP001140560"/>
    </source>
</evidence>
<proteinExistence type="predicted"/>
<protein>
    <submittedName>
        <fullName evidence="2">Uncharacterized protein</fullName>
    </submittedName>
</protein>
<evidence type="ECO:0000256" key="1">
    <source>
        <dbReference type="SAM" id="MobiDB-lite"/>
    </source>
</evidence>